<keyword evidence="2" id="KW-1133">Transmembrane helix</keyword>
<dbReference type="EMBL" id="CP037421">
    <property type="protein sequence ID" value="QDT27954.1"/>
    <property type="molecule type" value="Genomic_DNA"/>
</dbReference>
<evidence type="ECO:0000256" key="1">
    <source>
        <dbReference type="PROSITE-ProRule" id="PRU00339"/>
    </source>
</evidence>
<dbReference type="EMBL" id="CP036317">
    <property type="protein sequence ID" value="QDV18689.1"/>
    <property type="molecule type" value="Genomic_DNA"/>
</dbReference>
<dbReference type="Proteomes" id="UP000320839">
    <property type="component" value="Chromosome"/>
</dbReference>
<dbReference type="Proteomes" id="UP000315647">
    <property type="component" value="Chromosome"/>
</dbReference>
<accession>A0A518FQR0</accession>
<evidence type="ECO:0008006" key="7">
    <source>
        <dbReference type="Google" id="ProtNLM"/>
    </source>
</evidence>
<evidence type="ECO:0000313" key="4">
    <source>
        <dbReference type="EMBL" id="QDV18689.1"/>
    </source>
</evidence>
<feature type="transmembrane region" description="Helical" evidence="2">
    <location>
        <begin position="158"/>
        <end position="190"/>
    </location>
</feature>
<keyword evidence="1" id="KW-0802">TPR repeat</keyword>
<dbReference type="RefSeq" id="WP_145109742.1">
    <property type="nucleotide sequence ID" value="NZ_CP036277.1"/>
</dbReference>
<organism evidence="3 5">
    <name type="scientific">Gimesia panareensis</name>
    <dbReference type="NCBI Taxonomy" id="2527978"/>
    <lineage>
        <taxon>Bacteria</taxon>
        <taxon>Pseudomonadati</taxon>
        <taxon>Planctomycetota</taxon>
        <taxon>Planctomycetia</taxon>
        <taxon>Planctomycetales</taxon>
        <taxon>Planctomycetaceae</taxon>
        <taxon>Gimesia</taxon>
    </lineage>
</organism>
<keyword evidence="2" id="KW-0472">Membrane</keyword>
<feature type="transmembrane region" description="Helical" evidence="2">
    <location>
        <begin position="16"/>
        <end position="37"/>
    </location>
</feature>
<feature type="transmembrane region" description="Helical" evidence="2">
    <location>
        <begin position="110"/>
        <end position="127"/>
    </location>
</feature>
<evidence type="ECO:0000256" key="2">
    <source>
        <dbReference type="SAM" id="Phobius"/>
    </source>
</evidence>
<gene>
    <name evidence="3" type="ORF">Enr10x_32910</name>
    <name evidence="4" type="ORF">Pan153_33490</name>
</gene>
<dbReference type="InterPro" id="IPR011990">
    <property type="entry name" value="TPR-like_helical_dom_sf"/>
</dbReference>
<evidence type="ECO:0000313" key="6">
    <source>
        <dbReference type="Proteomes" id="UP000320839"/>
    </source>
</evidence>
<keyword evidence="5" id="KW-1185">Reference proteome</keyword>
<keyword evidence="2" id="KW-0812">Transmembrane</keyword>
<feature type="transmembrane region" description="Helical" evidence="2">
    <location>
        <begin position="202"/>
        <end position="221"/>
    </location>
</feature>
<name>A0A518A7W2_9PLAN</name>
<dbReference type="AlphaFoldDB" id="A0A518A7W2"/>
<feature type="transmembrane region" description="Helical" evidence="2">
    <location>
        <begin position="258"/>
        <end position="277"/>
    </location>
</feature>
<feature type="transmembrane region" description="Helical" evidence="2">
    <location>
        <begin position="74"/>
        <end position="98"/>
    </location>
</feature>
<proteinExistence type="predicted"/>
<feature type="repeat" description="TPR" evidence="1">
    <location>
        <begin position="667"/>
        <end position="700"/>
    </location>
</feature>
<dbReference type="InterPro" id="IPR019734">
    <property type="entry name" value="TPR_rpt"/>
</dbReference>
<dbReference type="SUPFAM" id="SSF48452">
    <property type="entry name" value="TPR-like"/>
    <property type="match status" value="1"/>
</dbReference>
<evidence type="ECO:0000313" key="3">
    <source>
        <dbReference type="EMBL" id="QDT27954.1"/>
    </source>
</evidence>
<dbReference type="OrthoDB" id="209461at2"/>
<dbReference type="PROSITE" id="PS50005">
    <property type="entry name" value="TPR"/>
    <property type="match status" value="1"/>
</dbReference>
<evidence type="ECO:0000313" key="5">
    <source>
        <dbReference type="Proteomes" id="UP000315647"/>
    </source>
</evidence>
<accession>A0A518A7W2</accession>
<accession>A0A517Q8K5</accession>
<sequence length="714" mass="79066">MTEPDLSTTDRRLRRLFLLIVIASFVLTPVASPDIWWQLSRGQTVMADLSAPGPILAAGDPVSEADWLGGLPFFLSWMIAGFSGLMLLKFFGVGLLLYLMMRRYESQLKWVAFALVLITLLAANTAWQPTPRLLDCWFVFLTWIATARWSQSPTKQNVILVLLSLVAWANLAPLCLLGIGVVAVVPWLSGMQTEPTVTRKQAGLLFASAVLALMLTPRGWYTLSDSLTQLIPALFYAQDLLATTVWQPAFEQGLTIETVGLGILTLVTACYLIFYSTGWIESVAFLVFAVPAWLNADAVPPCSIGIALLLGRSLVAHPYPIQLLKAKEFLSPAVGRLLLIVGLFILSWKAAAGALPGQSQRLGWGVDPELDITLLGQAIGPLDYEGTAHCMDIASAGMLSWIKADHKIRPYLTHRQALVQGRLFDELSLNRELADGWMLQKPRITGDWGGWWVRMKERDCQLLLIPNGDTRTIRALVESRWQPMSVDASVIPFGWSGELLSSPQIVKLLPVKEFLNRKQWTYSLPDPSGTPECADWWGMLTGLPNLKPALLQARTFRAMKLYTAALRVLHPLLQHYDSPEVKREFELCQKELAFQEQLDTGAPSQLRLQAWQQTRQTDEFPLAQAGPGFKGNHSPPDSVSQPLESAIEQYTHGDCSQAIAALTANDSESLYAKAQLLLESGDPDAAAAVFRELIQRHPQDRLVVPSQNMLDSLP</sequence>
<protein>
    <recommendedName>
        <fullName evidence="7">Tetratricopeptide repeat protein</fullName>
    </recommendedName>
</protein>
<reference evidence="3 5" key="1">
    <citation type="submission" date="2019-03" db="EMBL/GenBank/DDBJ databases">
        <title>Deep-cultivation of Planctomycetes and their phenomic and genomic characterization uncovers novel biology.</title>
        <authorList>
            <person name="Wiegand S."/>
            <person name="Jogler M."/>
            <person name="Boedeker C."/>
            <person name="Pinto D."/>
            <person name="Vollmers J."/>
            <person name="Rivas-Marin E."/>
            <person name="Kohn T."/>
            <person name="Peeters S.H."/>
            <person name="Heuer A."/>
            <person name="Rast P."/>
            <person name="Oberbeckmann S."/>
            <person name="Bunk B."/>
            <person name="Jeske O."/>
            <person name="Meyerdierks A."/>
            <person name="Storesund J.E."/>
            <person name="Kallscheuer N."/>
            <person name="Luecker S."/>
            <person name="Lage O.M."/>
            <person name="Pohl T."/>
            <person name="Merkel B.J."/>
            <person name="Hornburger P."/>
            <person name="Mueller R.-W."/>
            <person name="Bruemmer F."/>
            <person name="Labrenz M."/>
            <person name="Spormann A.M."/>
            <person name="Op den Camp H."/>
            <person name="Overmann J."/>
            <person name="Amann R."/>
            <person name="Jetten M.S.M."/>
            <person name="Mascher T."/>
            <person name="Medema M.H."/>
            <person name="Devos D.P."/>
            <person name="Kaster A.-K."/>
            <person name="Ovreas L."/>
            <person name="Rohde M."/>
            <person name="Galperin M.Y."/>
            <person name="Jogler C."/>
        </authorList>
    </citation>
    <scope>NUCLEOTIDE SEQUENCE [LARGE SCALE GENOMIC DNA]</scope>
    <source>
        <strain evidence="3 5">Enr10</strain>
        <strain evidence="4 6">Pan153</strain>
    </source>
</reference>
<feature type="transmembrane region" description="Helical" evidence="2">
    <location>
        <begin position="329"/>
        <end position="348"/>
    </location>
</feature>